<evidence type="ECO:0000259" key="2">
    <source>
        <dbReference type="Pfam" id="PF01757"/>
    </source>
</evidence>
<keyword evidence="1" id="KW-0812">Transmembrane</keyword>
<dbReference type="GO" id="GO:0016746">
    <property type="term" value="F:acyltransferase activity"/>
    <property type="evidence" value="ECO:0007669"/>
    <property type="project" value="UniProtKB-KW"/>
</dbReference>
<evidence type="ECO:0000313" key="4">
    <source>
        <dbReference type="Proteomes" id="UP000820977"/>
    </source>
</evidence>
<feature type="domain" description="Acyltransferase 3" evidence="2">
    <location>
        <begin position="10"/>
        <end position="285"/>
    </location>
</feature>
<keyword evidence="1" id="KW-1133">Transmembrane helix</keyword>
<name>A0ABX2B674_9BACT</name>
<feature type="transmembrane region" description="Helical" evidence="1">
    <location>
        <begin position="34"/>
        <end position="52"/>
    </location>
</feature>
<evidence type="ECO:0000256" key="1">
    <source>
        <dbReference type="SAM" id="Phobius"/>
    </source>
</evidence>
<sequence length="300" mass="35054">MKLIERHTSNLLKAILPFGIIATHYLPLYGYDTLYLGEIIVALFFFMSGYGLSVSKKKVTMHLFVQRISKLIIPFTISILLFQFVTLAFGKIAILKVPYCKNFTDAIGMILPNSWFVYSIVIFYTIFHIINHIIKKDGLKYTTLFLLMMLYIKLMSKYVPGEHWHITSLAFFSGTLYKEIQDKRVKQDWQMIYFLIMLVATLTSFLIKGFYSRLLFFALIPFAICSILSYCHFNTNKIISFFYNISYPMYLLHGITIYIVNLMGDILSLYTGFILIIAITIPMAYMVYNLDNKIRAKYFF</sequence>
<keyword evidence="3" id="KW-0012">Acyltransferase</keyword>
<keyword evidence="3" id="KW-0808">Transferase</keyword>
<evidence type="ECO:0000313" key="3">
    <source>
        <dbReference type="EMBL" id="NPE25740.1"/>
    </source>
</evidence>
<feature type="transmembrane region" description="Helical" evidence="1">
    <location>
        <begin position="266"/>
        <end position="288"/>
    </location>
</feature>
<dbReference type="Proteomes" id="UP000820977">
    <property type="component" value="Unassembled WGS sequence"/>
</dbReference>
<dbReference type="Pfam" id="PF01757">
    <property type="entry name" value="Acyl_transf_3"/>
    <property type="match status" value="1"/>
</dbReference>
<feature type="transmembrane region" description="Helical" evidence="1">
    <location>
        <begin position="115"/>
        <end position="134"/>
    </location>
</feature>
<feature type="transmembrane region" description="Helical" evidence="1">
    <location>
        <begin position="214"/>
        <end position="233"/>
    </location>
</feature>
<feature type="transmembrane region" description="Helical" evidence="1">
    <location>
        <begin position="192"/>
        <end position="208"/>
    </location>
</feature>
<dbReference type="InterPro" id="IPR002656">
    <property type="entry name" value="Acyl_transf_3_dom"/>
</dbReference>
<dbReference type="RefSeq" id="WP_172345205.1">
    <property type="nucleotide sequence ID" value="NZ_CATJFF010000028.1"/>
</dbReference>
<keyword evidence="4" id="KW-1185">Reference proteome</keyword>
<keyword evidence="1" id="KW-0472">Membrane</keyword>
<feature type="transmembrane region" description="Helical" evidence="1">
    <location>
        <begin position="72"/>
        <end position="95"/>
    </location>
</feature>
<organism evidence="3 4">
    <name type="scientific">Xylanibacter caecicola</name>
    <dbReference type="NCBI Taxonomy" id="2736294"/>
    <lineage>
        <taxon>Bacteria</taxon>
        <taxon>Pseudomonadati</taxon>
        <taxon>Bacteroidota</taxon>
        <taxon>Bacteroidia</taxon>
        <taxon>Bacteroidales</taxon>
        <taxon>Prevotellaceae</taxon>
        <taxon>Xylanibacter</taxon>
    </lineage>
</organism>
<gene>
    <name evidence="3" type="ORF">HPS54_09480</name>
</gene>
<comment type="caution">
    <text evidence="3">The sequence shown here is derived from an EMBL/GenBank/DDBJ whole genome shotgun (WGS) entry which is preliminary data.</text>
</comment>
<proteinExistence type="predicted"/>
<feature type="transmembrane region" description="Helical" evidence="1">
    <location>
        <begin position="12"/>
        <end position="28"/>
    </location>
</feature>
<reference evidence="3 4" key="1">
    <citation type="submission" date="2020-05" db="EMBL/GenBank/DDBJ databases">
        <title>Distinct polysaccharide utilization as determinants for interspecies competition between intestinal Prevotella spp.</title>
        <authorList>
            <person name="Galvez E.J.C."/>
            <person name="Iljazovic A."/>
            <person name="Strowig T."/>
        </authorList>
    </citation>
    <scope>NUCLEOTIDE SEQUENCE [LARGE SCALE GENOMIC DNA]</scope>
    <source>
        <strain evidence="3 4">PCHR</strain>
    </source>
</reference>
<feature type="transmembrane region" description="Helical" evidence="1">
    <location>
        <begin position="240"/>
        <end position="260"/>
    </location>
</feature>
<protein>
    <submittedName>
        <fullName evidence="3">Acyltransferase family protein</fullName>
    </submittedName>
</protein>
<dbReference type="EMBL" id="JABKKJ010000016">
    <property type="protein sequence ID" value="NPE25740.1"/>
    <property type="molecule type" value="Genomic_DNA"/>
</dbReference>
<accession>A0ABX2B674</accession>